<sequence length="162" mass="18905">MNQCRRLKFRIVMNCPLGYPTVMNPLNSTQVSLTITIRARMVNQGKEYNTAPIRGWRESGKKPTVLNTENLSTPFRAFFSSTTLPTVWSSVPRLRPHRSWFERDYSSSDQITMLSYICLFHFQAFNLKGYETCSDHDLFLTLSFPPPLGLHLKRPRYFSFQN</sequence>
<keyword evidence="2" id="KW-1185">Reference proteome</keyword>
<evidence type="ECO:0000313" key="2">
    <source>
        <dbReference type="Proteomes" id="UP000799755"/>
    </source>
</evidence>
<proteinExistence type="predicted"/>
<protein>
    <submittedName>
        <fullName evidence="1">Uncharacterized protein</fullName>
    </submittedName>
</protein>
<dbReference type="Proteomes" id="UP000799755">
    <property type="component" value="Unassembled WGS sequence"/>
</dbReference>
<organism evidence="1 2">
    <name type="scientific">Lindgomyces ingoldianus</name>
    <dbReference type="NCBI Taxonomy" id="673940"/>
    <lineage>
        <taxon>Eukaryota</taxon>
        <taxon>Fungi</taxon>
        <taxon>Dikarya</taxon>
        <taxon>Ascomycota</taxon>
        <taxon>Pezizomycotina</taxon>
        <taxon>Dothideomycetes</taxon>
        <taxon>Pleosporomycetidae</taxon>
        <taxon>Pleosporales</taxon>
        <taxon>Lindgomycetaceae</taxon>
        <taxon>Lindgomyces</taxon>
    </lineage>
</organism>
<comment type="caution">
    <text evidence="1">The sequence shown here is derived from an EMBL/GenBank/DDBJ whole genome shotgun (WGS) entry which is preliminary data.</text>
</comment>
<reference evidence="1" key="1">
    <citation type="journal article" date="2020" name="Stud. Mycol.">
        <title>101 Dothideomycetes genomes: a test case for predicting lifestyles and emergence of pathogens.</title>
        <authorList>
            <person name="Haridas S."/>
            <person name="Albert R."/>
            <person name="Binder M."/>
            <person name="Bloem J."/>
            <person name="Labutti K."/>
            <person name="Salamov A."/>
            <person name="Andreopoulos B."/>
            <person name="Baker S."/>
            <person name="Barry K."/>
            <person name="Bills G."/>
            <person name="Bluhm B."/>
            <person name="Cannon C."/>
            <person name="Castanera R."/>
            <person name="Culley D."/>
            <person name="Daum C."/>
            <person name="Ezra D."/>
            <person name="Gonzalez J."/>
            <person name="Henrissat B."/>
            <person name="Kuo A."/>
            <person name="Liang C."/>
            <person name="Lipzen A."/>
            <person name="Lutzoni F."/>
            <person name="Magnuson J."/>
            <person name="Mondo S."/>
            <person name="Nolan M."/>
            <person name="Ohm R."/>
            <person name="Pangilinan J."/>
            <person name="Park H.-J."/>
            <person name="Ramirez L."/>
            <person name="Alfaro M."/>
            <person name="Sun H."/>
            <person name="Tritt A."/>
            <person name="Yoshinaga Y."/>
            <person name="Zwiers L.-H."/>
            <person name="Turgeon B."/>
            <person name="Goodwin S."/>
            <person name="Spatafora J."/>
            <person name="Crous P."/>
            <person name="Grigoriev I."/>
        </authorList>
    </citation>
    <scope>NUCLEOTIDE SEQUENCE</scope>
    <source>
        <strain evidence="1">ATCC 200398</strain>
    </source>
</reference>
<gene>
    <name evidence="1" type="ORF">BDR25DRAFT_359097</name>
</gene>
<evidence type="ECO:0000313" key="1">
    <source>
        <dbReference type="EMBL" id="KAF2467053.1"/>
    </source>
</evidence>
<name>A0ACB6QJ83_9PLEO</name>
<dbReference type="EMBL" id="MU003522">
    <property type="protein sequence ID" value="KAF2467053.1"/>
    <property type="molecule type" value="Genomic_DNA"/>
</dbReference>
<accession>A0ACB6QJ83</accession>